<gene>
    <name evidence="1" type="ORF">HPB50_001570</name>
</gene>
<sequence length="241" mass="26943">MSCCNKENQTVVHRILRNPTGMFNAVDKALKFGSPLRDICADNKLPPRLKGLLDVLYVHGSESVHVFGVRPLVSDCVELKSKLESGETIQWHAYSVYVHAAVFLNFLQCLPTPLLGDEFYDDWMDAAASTSTLEMKAKLMRTGKCLAECHQELLRQWLLVVRKVCRAVPCSHTTPALAGYFVGPSMLWRPGARFVGHPGARDHAALTTVVRSLVLFLDDVWDNSDEKARGRRVHEGRLKTG</sequence>
<evidence type="ECO:0000313" key="1">
    <source>
        <dbReference type="EMBL" id="KAH6934869.1"/>
    </source>
</evidence>
<comment type="caution">
    <text evidence="1">The sequence shown here is derived from an EMBL/GenBank/DDBJ whole genome shotgun (WGS) entry which is preliminary data.</text>
</comment>
<reference evidence="1" key="1">
    <citation type="submission" date="2020-05" db="EMBL/GenBank/DDBJ databases">
        <title>Large-scale comparative analyses of tick genomes elucidate their genetic diversity and vector capacities.</title>
        <authorList>
            <person name="Jia N."/>
            <person name="Wang J."/>
            <person name="Shi W."/>
            <person name="Du L."/>
            <person name="Sun Y."/>
            <person name="Zhan W."/>
            <person name="Jiang J."/>
            <person name="Wang Q."/>
            <person name="Zhang B."/>
            <person name="Ji P."/>
            <person name="Sakyi L.B."/>
            <person name="Cui X."/>
            <person name="Yuan T."/>
            <person name="Jiang B."/>
            <person name="Yang W."/>
            <person name="Lam T.T.-Y."/>
            <person name="Chang Q."/>
            <person name="Ding S."/>
            <person name="Wang X."/>
            <person name="Zhu J."/>
            <person name="Ruan X."/>
            <person name="Zhao L."/>
            <person name="Wei J."/>
            <person name="Que T."/>
            <person name="Du C."/>
            <person name="Cheng J."/>
            <person name="Dai P."/>
            <person name="Han X."/>
            <person name="Huang E."/>
            <person name="Gao Y."/>
            <person name="Liu J."/>
            <person name="Shao H."/>
            <person name="Ye R."/>
            <person name="Li L."/>
            <person name="Wei W."/>
            <person name="Wang X."/>
            <person name="Wang C."/>
            <person name="Yang T."/>
            <person name="Huo Q."/>
            <person name="Li W."/>
            <person name="Guo W."/>
            <person name="Chen H."/>
            <person name="Zhou L."/>
            <person name="Ni X."/>
            <person name="Tian J."/>
            <person name="Zhou Y."/>
            <person name="Sheng Y."/>
            <person name="Liu T."/>
            <person name="Pan Y."/>
            <person name="Xia L."/>
            <person name="Li J."/>
            <person name="Zhao F."/>
            <person name="Cao W."/>
        </authorList>
    </citation>
    <scope>NUCLEOTIDE SEQUENCE</scope>
    <source>
        <strain evidence="1">Hyas-2018</strain>
    </source>
</reference>
<evidence type="ECO:0000313" key="2">
    <source>
        <dbReference type="Proteomes" id="UP000821845"/>
    </source>
</evidence>
<accession>A0ACB7SQC3</accession>
<dbReference type="Proteomes" id="UP000821845">
    <property type="component" value="Chromosome 3"/>
</dbReference>
<protein>
    <submittedName>
        <fullName evidence="1">Uncharacterized protein</fullName>
    </submittedName>
</protein>
<proteinExistence type="predicted"/>
<name>A0ACB7SQC3_HYAAI</name>
<organism evidence="1 2">
    <name type="scientific">Hyalomma asiaticum</name>
    <name type="common">Tick</name>
    <dbReference type="NCBI Taxonomy" id="266040"/>
    <lineage>
        <taxon>Eukaryota</taxon>
        <taxon>Metazoa</taxon>
        <taxon>Ecdysozoa</taxon>
        <taxon>Arthropoda</taxon>
        <taxon>Chelicerata</taxon>
        <taxon>Arachnida</taxon>
        <taxon>Acari</taxon>
        <taxon>Parasitiformes</taxon>
        <taxon>Ixodida</taxon>
        <taxon>Ixodoidea</taxon>
        <taxon>Ixodidae</taxon>
        <taxon>Hyalomminae</taxon>
        <taxon>Hyalomma</taxon>
    </lineage>
</organism>
<dbReference type="EMBL" id="CM023483">
    <property type="protein sequence ID" value="KAH6934869.1"/>
    <property type="molecule type" value="Genomic_DNA"/>
</dbReference>
<keyword evidence="2" id="KW-1185">Reference proteome</keyword>